<dbReference type="PROSITE" id="PS50144">
    <property type="entry name" value="MATH"/>
    <property type="match status" value="1"/>
</dbReference>
<organism evidence="2 3">
    <name type="scientific">Solanum commersonii</name>
    <name type="common">Commerson's wild potato</name>
    <name type="synonym">Commerson's nightshade</name>
    <dbReference type="NCBI Taxonomy" id="4109"/>
    <lineage>
        <taxon>Eukaryota</taxon>
        <taxon>Viridiplantae</taxon>
        <taxon>Streptophyta</taxon>
        <taxon>Embryophyta</taxon>
        <taxon>Tracheophyta</taxon>
        <taxon>Spermatophyta</taxon>
        <taxon>Magnoliopsida</taxon>
        <taxon>eudicotyledons</taxon>
        <taxon>Gunneridae</taxon>
        <taxon>Pentapetalae</taxon>
        <taxon>asterids</taxon>
        <taxon>lamiids</taxon>
        <taxon>Solanales</taxon>
        <taxon>Solanaceae</taxon>
        <taxon>Solanoideae</taxon>
        <taxon>Solaneae</taxon>
        <taxon>Solanum</taxon>
    </lineage>
</organism>
<keyword evidence="3" id="KW-1185">Reference proteome</keyword>
<evidence type="ECO:0000313" key="3">
    <source>
        <dbReference type="Proteomes" id="UP000824120"/>
    </source>
</evidence>
<dbReference type="AlphaFoldDB" id="A0A9J5Y9X5"/>
<dbReference type="Pfam" id="PF22486">
    <property type="entry name" value="MATH_2"/>
    <property type="match status" value="1"/>
</dbReference>
<dbReference type="PANTHER" id="PTHR46162">
    <property type="entry name" value="TRAF-LIKE FAMILY PROTEIN"/>
    <property type="match status" value="1"/>
</dbReference>
<dbReference type="PANTHER" id="PTHR46162:SF57">
    <property type="entry name" value="MEPRIN AND TRAF HOMOLOGY DOMAIN-CONTAINING PROTEIN _ MATH DOMAIN-CONTAINING PROTEIN"/>
    <property type="match status" value="1"/>
</dbReference>
<comment type="caution">
    <text evidence="2">The sequence shown here is derived from an EMBL/GenBank/DDBJ whole genome shotgun (WGS) entry which is preliminary data.</text>
</comment>
<gene>
    <name evidence="2" type="ORF">H5410_037951</name>
</gene>
<name>A0A9J5Y9X5_SOLCO</name>
<sequence length="56" mass="6028">MGSIAPEDEESGIDKFESNEFEAGGHKWKMIVYPDGNTHENGSGHISVYLAISGTS</sequence>
<dbReference type="InterPro" id="IPR002083">
    <property type="entry name" value="MATH/TRAF_dom"/>
</dbReference>
<evidence type="ECO:0000259" key="1">
    <source>
        <dbReference type="PROSITE" id="PS50144"/>
    </source>
</evidence>
<dbReference type="SUPFAM" id="SSF49599">
    <property type="entry name" value="TRAF domain-like"/>
    <property type="match status" value="1"/>
</dbReference>
<protein>
    <recommendedName>
        <fullName evidence="1">MATH domain-containing protein</fullName>
    </recommendedName>
</protein>
<proteinExistence type="predicted"/>
<reference evidence="2 3" key="1">
    <citation type="submission" date="2020-09" db="EMBL/GenBank/DDBJ databases">
        <title>De no assembly of potato wild relative species, Solanum commersonii.</title>
        <authorList>
            <person name="Cho K."/>
        </authorList>
    </citation>
    <scope>NUCLEOTIDE SEQUENCE [LARGE SCALE GENOMIC DNA]</scope>
    <source>
        <strain evidence="2">LZ3.2</strain>
        <tissue evidence="2">Leaf</tissue>
    </source>
</reference>
<dbReference type="Proteomes" id="UP000824120">
    <property type="component" value="Chromosome 7"/>
</dbReference>
<dbReference type="InterPro" id="IPR008974">
    <property type="entry name" value="TRAF-like"/>
</dbReference>
<dbReference type="CDD" id="cd00121">
    <property type="entry name" value="MATH"/>
    <property type="match status" value="1"/>
</dbReference>
<dbReference type="EMBL" id="JACXVP010000007">
    <property type="protein sequence ID" value="KAG5596719.1"/>
    <property type="molecule type" value="Genomic_DNA"/>
</dbReference>
<feature type="domain" description="MATH" evidence="1">
    <location>
        <begin position="1"/>
        <end position="56"/>
    </location>
</feature>
<dbReference type="OrthoDB" id="1743416at2759"/>
<evidence type="ECO:0000313" key="2">
    <source>
        <dbReference type="EMBL" id="KAG5596719.1"/>
    </source>
</evidence>
<accession>A0A9J5Y9X5</accession>
<dbReference type="Gene3D" id="2.60.210.10">
    <property type="entry name" value="Apoptosis, Tumor Necrosis Factor Receptor Associated Protein 2, Chain A"/>
    <property type="match status" value="1"/>
</dbReference>